<evidence type="ECO:0000259" key="2">
    <source>
        <dbReference type="Pfam" id="PF18160"/>
    </source>
</evidence>
<evidence type="ECO:0000256" key="1">
    <source>
        <dbReference type="SAM" id="Phobius"/>
    </source>
</evidence>
<reference evidence="3 4" key="1">
    <citation type="submission" date="2024-09" db="EMBL/GenBank/DDBJ databases">
        <authorList>
            <person name="Sun Q."/>
            <person name="Mori K."/>
        </authorList>
    </citation>
    <scope>NUCLEOTIDE SEQUENCE [LARGE SCALE GENOMIC DNA]</scope>
    <source>
        <strain evidence="3 4">JCM 9626</strain>
    </source>
</reference>
<feature type="domain" description="SMODS and SLOG-associating 2TM effector" evidence="2">
    <location>
        <begin position="20"/>
        <end position="190"/>
    </location>
</feature>
<name>A0ABV5KGM9_9ACTN</name>
<sequence length="198" mass="21722">MAQPPAAPRSLDELFAALEKDRSFTSYKSRLKACERIQARGHAWNAALISLATATTVAAVGLLVDDTMYGTSGEAFLAACSILALAVSLVVSSRDYPSRAVRMEANYKQIQALSLRVEAARSTSGNPTFEKYNQLDAEYVDMLTHSENHSTADYHASQNQKSAARVTSWALTFLPYLTLVLPGWLLWQFGDWVISGAR</sequence>
<dbReference type="Pfam" id="PF18160">
    <property type="entry name" value="SLATT_5"/>
    <property type="match status" value="1"/>
</dbReference>
<feature type="transmembrane region" description="Helical" evidence="1">
    <location>
        <begin position="43"/>
        <end position="63"/>
    </location>
</feature>
<dbReference type="InterPro" id="IPR041115">
    <property type="entry name" value="SLATT_5"/>
</dbReference>
<proteinExistence type="predicted"/>
<organism evidence="3 4">
    <name type="scientific">Nocardioides plantarum</name>
    <dbReference type="NCBI Taxonomy" id="29299"/>
    <lineage>
        <taxon>Bacteria</taxon>
        <taxon>Bacillati</taxon>
        <taxon>Actinomycetota</taxon>
        <taxon>Actinomycetes</taxon>
        <taxon>Propionibacteriales</taxon>
        <taxon>Nocardioidaceae</taxon>
        <taxon>Nocardioides</taxon>
    </lineage>
</organism>
<dbReference type="NCBIfam" id="NF033631">
    <property type="entry name" value="SLATT_5"/>
    <property type="match status" value="1"/>
</dbReference>
<protein>
    <submittedName>
        <fullName evidence="3">SLATT domain-containing protein</fullName>
    </submittedName>
</protein>
<evidence type="ECO:0000313" key="4">
    <source>
        <dbReference type="Proteomes" id="UP001589750"/>
    </source>
</evidence>
<gene>
    <name evidence="3" type="ORF">ACFFRI_22505</name>
</gene>
<keyword evidence="4" id="KW-1185">Reference proteome</keyword>
<evidence type="ECO:0000313" key="3">
    <source>
        <dbReference type="EMBL" id="MFB9315831.1"/>
    </source>
</evidence>
<feature type="transmembrane region" description="Helical" evidence="1">
    <location>
        <begin position="75"/>
        <end position="93"/>
    </location>
</feature>
<dbReference type="EMBL" id="JBHMDG010000052">
    <property type="protein sequence ID" value="MFB9315831.1"/>
    <property type="molecule type" value="Genomic_DNA"/>
</dbReference>
<keyword evidence="1" id="KW-0472">Membrane</keyword>
<feature type="transmembrane region" description="Helical" evidence="1">
    <location>
        <begin position="166"/>
        <end position="187"/>
    </location>
</feature>
<comment type="caution">
    <text evidence="3">The sequence shown here is derived from an EMBL/GenBank/DDBJ whole genome shotgun (WGS) entry which is preliminary data.</text>
</comment>
<keyword evidence="1" id="KW-0812">Transmembrane</keyword>
<keyword evidence="1" id="KW-1133">Transmembrane helix</keyword>
<dbReference type="RefSeq" id="WP_170215498.1">
    <property type="nucleotide sequence ID" value="NZ_JBHMDG010000052.1"/>
</dbReference>
<accession>A0ABV5KGM9</accession>
<dbReference type="Proteomes" id="UP001589750">
    <property type="component" value="Unassembled WGS sequence"/>
</dbReference>